<dbReference type="AlphaFoldDB" id="A0A502FKJ9"/>
<dbReference type="InterPro" id="IPR002716">
    <property type="entry name" value="PIN_dom"/>
</dbReference>
<dbReference type="Pfam" id="PF01850">
    <property type="entry name" value="PIN"/>
    <property type="match status" value="1"/>
</dbReference>
<dbReference type="CDD" id="cd09871">
    <property type="entry name" value="PIN_MtVapC28-VapC30-like"/>
    <property type="match status" value="1"/>
</dbReference>
<evidence type="ECO:0000313" key="2">
    <source>
        <dbReference type="EMBL" id="TPG49782.1"/>
    </source>
</evidence>
<dbReference type="Gene3D" id="3.40.50.1010">
    <property type="entry name" value="5'-nuclease"/>
    <property type="match status" value="1"/>
</dbReference>
<reference evidence="2 3" key="1">
    <citation type="journal article" date="2019" name="Environ. Microbiol.">
        <title>Species interactions and distinct microbial communities in high Arctic permafrost affected cryosols are associated with the CH4 and CO2 gas fluxes.</title>
        <authorList>
            <person name="Altshuler I."/>
            <person name="Hamel J."/>
            <person name="Turney S."/>
            <person name="Magnuson E."/>
            <person name="Levesque R."/>
            <person name="Greer C."/>
            <person name="Whyte L.G."/>
        </authorList>
    </citation>
    <scope>NUCLEOTIDE SEQUENCE [LARGE SCALE GENOMIC DNA]</scope>
    <source>
        <strain evidence="2 3">E6.1</strain>
    </source>
</reference>
<accession>A0A502FKJ9</accession>
<dbReference type="Proteomes" id="UP000319931">
    <property type="component" value="Unassembled WGS sequence"/>
</dbReference>
<gene>
    <name evidence="2" type="ORF">EAH76_18075</name>
</gene>
<comment type="caution">
    <text evidence="2">The sequence shown here is derived from an EMBL/GenBank/DDBJ whole genome shotgun (WGS) entry which is preliminary data.</text>
</comment>
<sequence length="132" mass="14390">MTLFVDASALVAMITNEPERDRFRQTVLAEADSLWSAMSCWETVSAVRKRGTLSVPEARSLVEESAELLALRLVDVGSTELIAALDAYQTYGRNSGHPAKLNMGDCFAYACAKTNNAGLLYKGNDFLHTDLA</sequence>
<proteinExistence type="predicted"/>
<dbReference type="EMBL" id="RCZC01000006">
    <property type="protein sequence ID" value="TPG49782.1"/>
    <property type="molecule type" value="Genomic_DNA"/>
</dbReference>
<name>A0A502FKJ9_9SPHN</name>
<dbReference type="SUPFAM" id="SSF88723">
    <property type="entry name" value="PIN domain-like"/>
    <property type="match status" value="1"/>
</dbReference>
<evidence type="ECO:0000313" key="3">
    <source>
        <dbReference type="Proteomes" id="UP000319931"/>
    </source>
</evidence>
<evidence type="ECO:0000259" key="1">
    <source>
        <dbReference type="Pfam" id="PF01850"/>
    </source>
</evidence>
<dbReference type="OrthoDB" id="32625at2"/>
<protein>
    <submittedName>
        <fullName evidence="2">Type II toxin-antitoxin system VapC family toxin</fullName>
    </submittedName>
</protein>
<dbReference type="RefSeq" id="WP_140851675.1">
    <property type="nucleotide sequence ID" value="NZ_RCZC01000006.1"/>
</dbReference>
<feature type="domain" description="PIN" evidence="1">
    <location>
        <begin position="4"/>
        <end position="130"/>
    </location>
</feature>
<organism evidence="2 3">
    <name type="scientific">Sphingomonas glacialis</name>
    <dbReference type="NCBI Taxonomy" id="658225"/>
    <lineage>
        <taxon>Bacteria</taxon>
        <taxon>Pseudomonadati</taxon>
        <taxon>Pseudomonadota</taxon>
        <taxon>Alphaproteobacteria</taxon>
        <taxon>Sphingomonadales</taxon>
        <taxon>Sphingomonadaceae</taxon>
        <taxon>Sphingomonas</taxon>
    </lineage>
</organism>
<keyword evidence="3" id="KW-1185">Reference proteome</keyword>
<dbReference type="InterPro" id="IPR029060">
    <property type="entry name" value="PIN-like_dom_sf"/>
</dbReference>